<protein>
    <submittedName>
        <fullName evidence="1">ABC transporter permease</fullName>
    </submittedName>
</protein>
<organism evidence="1 2">
    <name type="scientific">Anoxybacterium hadale</name>
    <dbReference type="NCBI Taxonomy" id="3408580"/>
    <lineage>
        <taxon>Bacteria</taxon>
        <taxon>Bacillati</taxon>
        <taxon>Bacillota</taxon>
        <taxon>Clostridia</taxon>
        <taxon>Peptostreptococcales</taxon>
        <taxon>Anaerovoracaceae</taxon>
        <taxon>Anoxybacterium</taxon>
    </lineage>
</organism>
<accession>A0ACD1AFQ7</accession>
<evidence type="ECO:0000313" key="2">
    <source>
        <dbReference type="Proteomes" id="UP000594014"/>
    </source>
</evidence>
<reference evidence="1" key="1">
    <citation type="submission" date="2019-08" db="EMBL/GenBank/DDBJ databases">
        <title>Genome sequence of Clostridiales bacterium MT110.</title>
        <authorList>
            <person name="Cao J."/>
        </authorList>
    </citation>
    <scope>NUCLEOTIDE SEQUENCE</scope>
    <source>
        <strain evidence="1">MT110</strain>
    </source>
</reference>
<evidence type="ECO:0000313" key="1">
    <source>
        <dbReference type="EMBL" id="QOX65275.1"/>
    </source>
</evidence>
<dbReference type="Proteomes" id="UP000594014">
    <property type="component" value="Chromosome"/>
</dbReference>
<name>A0ACD1AFQ7_9FIRM</name>
<keyword evidence="2" id="KW-1185">Reference proteome</keyword>
<dbReference type="EMBL" id="CP042469">
    <property type="protein sequence ID" value="QOX65275.1"/>
    <property type="molecule type" value="Genomic_DNA"/>
</dbReference>
<sequence>MIKINRNNFAIYFSISIIVLLTIIFTALESTFLSYANISNLLSDTAPLMIMAAGMTPILLLGSIDLSVGSMCSVANVMALSIIMQFKESGMPIPLIMLIAFCSTLIFSVGAGILLGLIHVKLKIPSFIASLAFLSIWSSVALLISNAPVSIPKKLWGTIEWYKWSIGPLGLPLILSLTLIFIYYIFLTRTSFGKGIYAIGGNERAARIAGIQVDKIKIAVFAINGFCASFGAILLMAKAKSSAPTVGESFTLMVISAVVLGGTALIGGKGNILNTILGVFTVAMIKNGMNIVGVDVFWQKIVFGAIILIAIAINTDRSSRSFIVK</sequence>
<proteinExistence type="predicted"/>
<gene>
    <name evidence="1" type="ORF">FRZ06_18920</name>
</gene>